<dbReference type="InterPro" id="IPR012938">
    <property type="entry name" value="Glc/Sorbosone_DH"/>
</dbReference>
<organism evidence="4 5">
    <name type="scientific">Curtobacterium flaccumfaciens pv. flaccumfaciens</name>
    <dbReference type="NCBI Taxonomy" id="138532"/>
    <lineage>
        <taxon>Bacteria</taxon>
        <taxon>Bacillati</taxon>
        <taxon>Actinomycetota</taxon>
        <taxon>Actinomycetes</taxon>
        <taxon>Micrococcales</taxon>
        <taxon>Microbacteriaceae</taxon>
        <taxon>Curtobacterium</taxon>
    </lineage>
</organism>
<feature type="chain" id="PRO_5040299710" evidence="2">
    <location>
        <begin position="29"/>
        <end position="385"/>
    </location>
</feature>
<feature type="region of interest" description="Disordered" evidence="1">
    <location>
        <begin position="32"/>
        <end position="56"/>
    </location>
</feature>
<keyword evidence="2" id="KW-0732">Signal</keyword>
<feature type="domain" description="Glucose/Sorbosone dehydrogenase" evidence="3">
    <location>
        <begin position="75"/>
        <end position="367"/>
    </location>
</feature>
<dbReference type="EMBL" id="JAHEWX010000009">
    <property type="protein sequence ID" value="MBT1541839.1"/>
    <property type="molecule type" value="Genomic_DNA"/>
</dbReference>
<evidence type="ECO:0000256" key="2">
    <source>
        <dbReference type="SAM" id="SignalP"/>
    </source>
</evidence>
<dbReference type="Proteomes" id="UP000709437">
    <property type="component" value="Unassembled WGS sequence"/>
</dbReference>
<dbReference type="InterPro" id="IPR011042">
    <property type="entry name" value="6-blade_b-propeller_TolB-like"/>
</dbReference>
<dbReference type="PROSITE" id="PS51257">
    <property type="entry name" value="PROKAR_LIPOPROTEIN"/>
    <property type="match status" value="1"/>
</dbReference>
<accession>A0A9Q2ZR57</accession>
<evidence type="ECO:0000313" key="4">
    <source>
        <dbReference type="EMBL" id="MBT1541839.1"/>
    </source>
</evidence>
<name>A0A9Q2ZR57_9MICO</name>
<evidence type="ECO:0000256" key="1">
    <source>
        <dbReference type="SAM" id="MobiDB-lite"/>
    </source>
</evidence>
<dbReference type="Pfam" id="PF07995">
    <property type="entry name" value="GSDH"/>
    <property type="match status" value="1"/>
</dbReference>
<feature type="signal peptide" evidence="2">
    <location>
        <begin position="1"/>
        <end position="28"/>
    </location>
</feature>
<dbReference type="AlphaFoldDB" id="A0A9Q2ZR57"/>
<evidence type="ECO:0000313" key="5">
    <source>
        <dbReference type="Proteomes" id="UP000709437"/>
    </source>
</evidence>
<reference evidence="4" key="1">
    <citation type="submission" date="2021-05" db="EMBL/GenBank/DDBJ databases">
        <title>Whole genome sequence of Curtobacterium flaccumfaciens pv. flaccumfaciens strain CFBP 3417.</title>
        <authorList>
            <person name="Osdaghi E."/>
            <person name="Taghouti G."/>
            <person name="Portier P."/>
            <person name="Fazliarab A."/>
            <person name="Taghavi S.M."/>
            <person name="Briand M."/>
            <person name="Le-Saux M."/>
            <person name="Jacques M.-A."/>
        </authorList>
    </citation>
    <scope>NUCLEOTIDE SEQUENCE</scope>
    <source>
        <strain evidence="4">CFBP 3417</strain>
    </source>
</reference>
<protein>
    <submittedName>
        <fullName evidence="4">PQQ-dependent sugar dehydrogenase</fullName>
    </submittedName>
</protein>
<gene>
    <name evidence="4" type="ORF">KK103_08710</name>
</gene>
<proteinExistence type="predicted"/>
<sequence>MDTRAGTPRSRRLWSVAGLAAVAALALTACTSGDGAERDGSDRGGSPSARATAPADLSAGQVALDGDTTDVVTGLEAPWSVVLTGDDGDALVSERDSARVLELRSDGTTRQVGTVDGVSHGGEGGLLGLALHDDDLFVYSTADDGNRIQRYELTGDTGSWGLGEATTIIDGLPKNSFHDGGRIAFGPDDMLYASVGDAGASTDAQDEDSLAGKILRLTPDGDVPADNPINGSPVWSLGHRNVQGMGWSSDGTMFASEFGENTHDELNVIEPGSNYGWPEVEGTGGEDQGFVDPVQQWSTDEASPSGLAVVDDTVFVANLRGEVLRAVPADEPGTATEYFAGDFGRIRTVLEGPSDTLWFVTNNTDGRGTPSSGDDRIVSVPFTRT</sequence>
<dbReference type="RefSeq" id="WP_214562997.1">
    <property type="nucleotide sequence ID" value="NZ_JAHEWX010000009.1"/>
</dbReference>
<dbReference type="PANTHER" id="PTHR19328:SF13">
    <property type="entry name" value="HIPL1 PROTEIN"/>
    <property type="match status" value="1"/>
</dbReference>
<evidence type="ECO:0000259" key="3">
    <source>
        <dbReference type="Pfam" id="PF07995"/>
    </source>
</evidence>
<comment type="caution">
    <text evidence="4">The sequence shown here is derived from an EMBL/GenBank/DDBJ whole genome shotgun (WGS) entry which is preliminary data.</text>
</comment>
<dbReference type="Gene3D" id="2.120.10.30">
    <property type="entry name" value="TolB, C-terminal domain"/>
    <property type="match status" value="1"/>
</dbReference>
<dbReference type="PANTHER" id="PTHR19328">
    <property type="entry name" value="HEDGEHOG-INTERACTING PROTEIN"/>
    <property type="match status" value="1"/>
</dbReference>
<dbReference type="SUPFAM" id="SSF50952">
    <property type="entry name" value="Soluble quinoprotein glucose dehydrogenase"/>
    <property type="match status" value="1"/>
</dbReference>
<dbReference type="InterPro" id="IPR011041">
    <property type="entry name" value="Quinoprot_gluc/sorb_DH_b-prop"/>
</dbReference>